<dbReference type="EMBL" id="CAJZBQ010000058">
    <property type="protein sequence ID" value="CAG9334245.1"/>
    <property type="molecule type" value="Genomic_DNA"/>
</dbReference>
<evidence type="ECO:0000313" key="1">
    <source>
        <dbReference type="EMBL" id="CAG9334245.1"/>
    </source>
</evidence>
<accession>A0AAU9KBI7</accession>
<evidence type="ECO:0000313" key="2">
    <source>
        <dbReference type="Proteomes" id="UP001162131"/>
    </source>
</evidence>
<dbReference type="AlphaFoldDB" id="A0AAU9KBI7"/>
<gene>
    <name evidence="1" type="ORF">BSTOLATCC_MIC60865</name>
</gene>
<organism evidence="1 2">
    <name type="scientific">Blepharisma stoltei</name>
    <dbReference type="NCBI Taxonomy" id="1481888"/>
    <lineage>
        <taxon>Eukaryota</taxon>
        <taxon>Sar</taxon>
        <taxon>Alveolata</taxon>
        <taxon>Ciliophora</taxon>
        <taxon>Postciliodesmatophora</taxon>
        <taxon>Heterotrichea</taxon>
        <taxon>Heterotrichida</taxon>
        <taxon>Blepharismidae</taxon>
        <taxon>Blepharisma</taxon>
    </lineage>
</organism>
<comment type="caution">
    <text evidence="1">The sequence shown here is derived from an EMBL/GenBank/DDBJ whole genome shotgun (WGS) entry which is preliminary data.</text>
</comment>
<keyword evidence="2" id="KW-1185">Reference proteome</keyword>
<protein>
    <submittedName>
        <fullName evidence="1">Uncharacterized protein</fullName>
    </submittedName>
</protein>
<sequence>MVNLLLSHKIEHKNPIESKYLPCLGNTISSDSLYETLVYNLETKNYKFYGHLQYPRLFNLPNDEILLLKLNLHYKKQLIFQFLHKGTRKEIFHDFPVFSAAYWDGYMYFFGEYSWKIKISDLQNTPKER</sequence>
<dbReference type="Proteomes" id="UP001162131">
    <property type="component" value="Unassembled WGS sequence"/>
</dbReference>
<name>A0AAU9KBI7_9CILI</name>
<proteinExistence type="predicted"/>
<reference evidence="1" key="1">
    <citation type="submission" date="2021-09" db="EMBL/GenBank/DDBJ databases">
        <authorList>
            <consortium name="AG Swart"/>
            <person name="Singh M."/>
            <person name="Singh A."/>
            <person name="Seah K."/>
            <person name="Emmerich C."/>
        </authorList>
    </citation>
    <scope>NUCLEOTIDE SEQUENCE</scope>
    <source>
        <strain evidence="1">ATCC30299</strain>
    </source>
</reference>